<evidence type="ECO:0000313" key="1">
    <source>
        <dbReference type="EMBL" id="CAH1789629.1"/>
    </source>
</evidence>
<proteinExistence type="predicted"/>
<sequence length="391" mass="45633">MMKFVVLSICLALALGAPIVEKEETVEPELTIEQLMDELVKAREEYYKAIEAEANTQFGNFPEELQTKMIEAKSNLEKVVAEVGKVAEEIETARVEFQNEVIRGVEEQFNELPDVVQNVLVSYKNLYEAVLIEIVGEEEEEKQEDEEADMEELVKELENARAEYRKAAEEEARKQFDELPEEMQALVRELTTEYEKIKDERKKTKEELKKFRDDADEELLKQVEAMFDELPEVMQDYLLAYKDAYESVLRELILELNEETQQQEDELEEKEEEKEITDEEFVEEIEKARVAMMEAMKDSLNEMFDELPESLQDFIIAGTKLYKEFEEEKKAAKVELKKLQNELEEELVVEVNKMFDELPEVVQNVLMAEKALYEAVVAEVLGEQSLEPVLY</sequence>
<dbReference type="EMBL" id="CAIIXF020000007">
    <property type="protein sequence ID" value="CAH1789629.1"/>
    <property type="molecule type" value="Genomic_DNA"/>
</dbReference>
<gene>
    <name evidence="1" type="ORF">OFUS_LOCUS14954</name>
</gene>
<dbReference type="OrthoDB" id="205166at2759"/>
<comment type="caution">
    <text evidence="1">The sequence shown here is derived from an EMBL/GenBank/DDBJ whole genome shotgun (WGS) entry which is preliminary data.</text>
</comment>
<name>A0A8J1XRQ4_OWEFU</name>
<protein>
    <submittedName>
        <fullName evidence="1">Uncharacterized protein</fullName>
    </submittedName>
</protein>
<dbReference type="Proteomes" id="UP000749559">
    <property type="component" value="Unassembled WGS sequence"/>
</dbReference>
<organism evidence="1 2">
    <name type="scientific">Owenia fusiformis</name>
    <name type="common">Polychaete worm</name>
    <dbReference type="NCBI Taxonomy" id="6347"/>
    <lineage>
        <taxon>Eukaryota</taxon>
        <taxon>Metazoa</taxon>
        <taxon>Spiralia</taxon>
        <taxon>Lophotrochozoa</taxon>
        <taxon>Annelida</taxon>
        <taxon>Polychaeta</taxon>
        <taxon>Sedentaria</taxon>
        <taxon>Canalipalpata</taxon>
        <taxon>Sabellida</taxon>
        <taxon>Oweniida</taxon>
        <taxon>Oweniidae</taxon>
        <taxon>Owenia</taxon>
    </lineage>
</organism>
<keyword evidence="2" id="KW-1185">Reference proteome</keyword>
<reference evidence="1" key="1">
    <citation type="submission" date="2022-03" db="EMBL/GenBank/DDBJ databases">
        <authorList>
            <person name="Martin C."/>
        </authorList>
    </citation>
    <scope>NUCLEOTIDE SEQUENCE</scope>
</reference>
<accession>A0A8J1XRQ4</accession>
<dbReference type="AlphaFoldDB" id="A0A8J1XRQ4"/>
<evidence type="ECO:0000313" key="2">
    <source>
        <dbReference type="Proteomes" id="UP000749559"/>
    </source>
</evidence>